<evidence type="ECO:0000256" key="4">
    <source>
        <dbReference type="ARBA" id="ARBA00022824"/>
    </source>
</evidence>
<dbReference type="InterPro" id="IPR057433">
    <property type="entry name" value="LMF1/2_C"/>
</dbReference>
<evidence type="ECO:0000256" key="5">
    <source>
        <dbReference type="ARBA" id="ARBA00022989"/>
    </source>
</evidence>
<keyword evidence="3 7" id="KW-0812">Transmembrane</keyword>
<evidence type="ECO:0000256" key="6">
    <source>
        <dbReference type="ARBA" id="ARBA00023136"/>
    </source>
</evidence>
<evidence type="ECO:0000259" key="9">
    <source>
        <dbReference type="Pfam" id="PF25179"/>
    </source>
</evidence>
<proteinExistence type="inferred from homology"/>
<dbReference type="AlphaFoldDB" id="A0A7J5BIA9"/>
<evidence type="ECO:0000313" key="10">
    <source>
        <dbReference type="EMBL" id="KAB1645179.1"/>
    </source>
</evidence>
<evidence type="ECO:0000256" key="1">
    <source>
        <dbReference type="ARBA" id="ARBA00004477"/>
    </source>
</evidence>
<accession>A0A7J5BIA9</accession>
<keyword evidence="11" id="KW-1185">Reference proteome</keyword>
<dbReference type="Pfam" id="PF25179">
    <property type="entry name" value="LMF1_C"/>
    <property type="match status" value="1"/>
</dbReference>
<dbReference type="RefSeq" id="WP_158051187.1">
    <property type="nucleotide sequence ID" value="NZ_WBKB01000001.1"/>
</dbReference>
<dbReference type="PANTHER" id="PTHR14463">
    <property type="entry name" value="LIPASE MATURATION FACTOR"/>
    <property type="match status" value="1"/>
</dbReference>
<feature type="transmembrane region" description="Helical" evidence="7">
    <location>
        <begin position="141"/>
        <end position="166"/>
    </location>
</feature>
<protein>
    <submittedName>
        <fullName evidence="10">Lipase maturation factor family protein</fullName>
    </submittedName>
</protein>
<evidence type="ECO:0000256" key="3">
    <source>
        <dbReference type="ARBA" id="ARBA00022692"/>
    </source>
</evidence>
<dbReference type="PANTHER" id="PTHR14463:SF10">
    <property type="entry name" value="LIPASE MATURATION FACTOR 1"/>
    <property type="match status" value="1"/>
</dbReference>
<keyword evidence="6 7" id="KW-0472">Membrane</keyword>
<feature type="transmembrane region" description="Helical" evidence="7">
    <location>
        <begin position="108"/>
        <end position="129"/>
    </location>
</feature>
<dbReference type="EMBL" id="WBKB01000001">
    <property type="protein sequence ID" value="KAB1645179.1"/>
    <property type="molecule type" value="Genomic_DNA"/>
</dbReference>
<organism evidence="10 11">
    <name type="scientific">Gulosibacter chungangensis</name>
    <dbReference type="NCBI Taxonomy" id="979746"/>
    <lineage>
        <taxon>Bacteria</taxon>
        <taxon>Bacillati</taxon>
        <taxon>Actinomycetota</taxon>
        <taxon>Actinomycetes</taxon>
        <taxon>Micrococcales</taxon>
        <taxon>Microbacteriaceae</taxon>
        <taxon>Gulosibacter</taxon>
    </lineage>
</organism>
<comment type="similarity">
    <text evidence="2">Belongs to the lipase maturation factor family.</text>
</comment>
<feature type="domain" description="Lipase maturation factor 1/2 C-terminal" evidence="9">
    <location>
        <begin position="354"/>
        <end position="488"/>
    </location>
</feature>
<dbReference type="Proteomes" id="UP000433493">
    <property type="component" value="Unassembled WGS sequence"/>
</dbReference>
<dbReference type="InterPro" id="IPR009613">
    <property type="entry name" value="LMF"/>
</dbReference>
<gene>
    <name evidence="10" type="ORF">F8O05_02685</name>
</gene>
<feature type="transmembrane region" description="Helical" evidence="7">
    <location>
        <begin position="84"/>
        <end position="102"/>
    </location>
</feature>
<evidence type="ECO:0000313" key="11">
    <source>
        <dbReference type="Proteomes" id="UP000433493"/>
    </source>
</evidence>
<feature type="domain" description="Lipase maturation factor 1/2 N-terminal" evidence="8">
    <location>
        <begin position="133"/>
        <end position="285"/>
    </location>
</feature>
<reference evidence="10 11" key="1">
    <citation type="submission" date="2019-09" db="EMBL/GenBank/DDBJ databases">
        <title>Phylogeny of genus Pseudoclavibacter and closely related genus.</title>
        <authorList>
            <person name="Li Y."/>
        </authorList>
    </citation>
    <scope>NUCLEOTIDE SEQUENCE [LARGE SCALE GENOMIC DNA]</scope>
    <source>
        <strain evidence="10 11">KCTC 13959</strain>
    </source>
</reference>
<comment type="caution">
    <text evidence="10">The sequence shown here is derived from an EMBL/GenBank/DDBJ whole genome shotgun (WGS) entry which is preliminary data.</text>
</comment>
<name>A0A7J5BIA9_9MICO</name>
<keyword evidence="5 7" id="KW-1133">Transmembrane helix</keyword>
<dbReference type="InterPro" id="IPR057434">
    <property type="entry name" value="LMF1/2_N"/>
</dbReference>
<dbReference type="Pfam" id="PF06762">
    <property type="entry name" value="LMF1"/>
    <property type="match status" value="1"/>
</dbReference>
<keyword evidence="4" id="KW-0256">Endoplasmic reticulum</keyword>
<evidence type="ECO:0000256" key="7">
    <source>
        <dbReference type="SAM" id="Phobius"/>
    </source>
</evidence>
<evidence type="ECO:0000256" key="2">
    <source>
        <dbReference type="ARBA" id="ARBA00005512"/>
    </source>
</evidence>
<feature type="transmembrane region" description="Helical" evidence="7">
    <location>
        <begin position="243"/>
        <end position="260"/>
    </location>
</feature>
<dbReference type="OrthoDB" id="9793230at2"/>
<feature type="transmembrane region" description="Helical" evidence="7">
    <location>
        <begin position="267"/>
        <end position="288"/>
    </location>
</feature>
<dbReference type="GO" id="GO:0051604">
    <property type="term" value="P:protein maturation"/>
    <property type="evidence" value="ECO:0007669"/>
    <property type="project" value="InterPro"/>
</dbReference>
<feature type="transmembrane region" description="Helical" evidence="7">
    <location>
        <begin position="313"/>
        <end position="334"/>
    </location>
</feature>
<comment type="subcellular location">
    <subcellularLocation>
        <location evidence="1">Endoplasmic reticulum membrane</location>
        <topology evidence="1">Multi-pass membrane protein</topology>
    </subcellularLocation>
</comment>
<sequence>MDWSSWMNWLALLDATNYTIAREVILRGTAAIYFFAFLSTFHQFPVLIGERGLLPVQRFIDRTRAKDFPGLFRFKRFPYSDRKLRILCLIGMVLALATVAGLPQLGPAWSTIPVFLVMWLFYLSIVNLGQRFYSFGWEMMLLEAGFIVGFLGSNEVAPPALMLLFIRWLMFRLEFGAGMIKMRGDTAWRNLTAMYYHHQTQPMPNPVSRWAHQKPAWWHRGEALGSHIVQLGMPWLLFFPQPIASIAASAIIVSQLILVITGNYAWLNWLTIILAFSGISDSFLRWVFGGPWPGWGWERLEQLGTAAAMHSPAWWLILTTVVFLGLLSLSWPPLHNLFFAERQRMNASFNRIHLVNAYGAFGSMTKERREFVVEGTMAAVPGPDDWQAYEFRGKPGDPRRIPRQFAPYHLRLDWLMWFAALGAYREVWFSRFLDRILEGDAGIRKLLRVDPFGGDAPRLIRVRIYEYRYATREERKRTGNWWVREPRGMLVKPQGLRRKPRPRE</sequence>
<evidence type="ECO:0000259" key="8">
    <source>
        <dbReference type="Pfam" id="PF06762"/>
    </source>
</evidence>